<dbReference type="InterPro" id="IPR001194">
    <property type="entry name" value="cDENN_dom"/>
</dbReference>
<evidence type="ECO:0000259" key="3">
    <source>
        <dbReference type="PROSITE" id="PS50211"/>
    </source>
</evidence>
<dbReference type="PANTHER" id="PTHR13677:SF2">
    <property type="entry name" value="PROTEIN DENND6B"/>
    <property type="match status" value="1"/>
</dbReference>
<organism evidence="4 5">
    <name type="scientific">Cyprinus carpio</name>
    <name type="common">Common carp</name>
    <dbReference type="NCBI Taxonomy" id="7962"/>
    <lineage>
        <taxon>Eukaryota</taxon>
        <taxon>Metazoa</taxon>
        <taxon>Chordata</taxon>
        <taxon>Craniata</taxon>
        <taxon>Vertebrata</taxon>
        <taxon>Euteleostomi</taxon>
        <taxon>Actinopterygii</taxon>
        <taxon>Neopterygii</taxon>
        <taxon>Teleostei</taxon>
        <taxon>Ostariophysi</taxon>
        <taxon>Cypriniformes</taxon>
        <taxon>Cyprinidae</taxon>
        <taxon>Cyprininae</taxon>
        <taxon>Cyprinus</taxon>
    </lineage>
</organism>
<comment type="similarity">
    <text evidence="1">Belongs to the DENND6 family.</text>
</comment>
<dbReference type="Proteomes" id="UP000694427">
    <property type="component" value="Unplaced"/>
</dbReference>
<evidence type="ECO:0000313" key="4">
    <source>
        <dbReference type="Ensembl" id="ENSCCRP00010052614.1"/>
    </source>
</evidence>
<accession>A0A8C1KWX2</accession>
<dbReference type="GO" id="GO:0005085">
    <property type="term" value="F:guanyl-nucleotide exchange factor activity"/>
    <property type="evidence" value="ECO:0007669"/>
    <property type="project" value="UniProtKB-KW"/>
</dbReference>
<dbReference type="GO" id="GO:0055037">
    <property type="term" value="C:recycling endosome"/>
    <property type="evidence" value="ECO:0007669"/>
    <property type="project" value="TreeGrafter"/>
</dbReference>
<sequence>MDPFDSSDSLEGPSKTAATNAEVPVPWSRFSAWLECVCVVTFDLELGQAIELVYPHDVKLTEKEKTSICYLSFPDSYSGCLGDTQFSFRLRQSVGRSSSWFGHEDAYNRDAPVTLQKEHAHFHGYVYFRQVKDASVKRGYFQKSLVVVSRLPFGNLFHSLLQVIAPEYFEKHEPCLETVCNEIDQWPAPVPGQTLNLPVMGVVMQNLLPAPTVLPSVHELDLFKCFQSVLIHMQMLWELMLLGEPVVVMAPSPTVSSETVLALVSAIAPLRYCGDYRPYFTIHDSEFKEYTTRTQAPPNVILGVTNPFFIKTFHCWPHIIRLGDLKMSVKVKKLAKLKTLDTKTGIYTAYKTFLHKDKSFIKRLLKGIQKKRPSEVQSAILRRHLLEQTESFILPLERYLESLMPPQRSMSPWKTPPQIRSFSQDEFMKTLEQAGPQLTLKGDWTGLYRRFFRSPNFDSWYRLRHREMTQKVECLHLEAICAADLLTWNKDKSEVEIVDLILKLREKLMKARKHQLPVKEELLEKLEQSIQTIISSLPEDLQTLLHRQ</sequence>
<reference evidence="4" key="2">
    <citation type="submission" date="2025-09" db="UniProtKB">
        <authorList>
            <consortium name="Ensembl"/>
        </authorList>
    </citation>
    <scope>IDENTIFICATION</scope>
</reference>
<proteinExistence type="inferred from homology"/>
<evidence type="ECO:0000313" key="5">
    <source>
        <dbReference type="Proteomes" id="UP000694427"/>
    </source>
</evidence>
<dbReference type="PROSITE" id="PS50211">
    <property type="entry name" value="DENN"/>
    <property type="match status" value="1"/>
</dbReference>
<dbReference type="Ensembl" id="ENSCCRT00010057688.1">
    <property type="protein sequence ID" value="ENSCCRP00010052614.1"/>
    <property type="gene ID" value="ENSCCRG00010022138.1"/>
</dbReference>
<keyword evidence="2" id="KW-0344">Guanine-nucleotide releasing factor</keyword>
<dbReference type="PANTHER" id="PTHR13677">
    <property type="entry name" value="LD41638P"/>
    <property type="match status" value="1"/>
</dbReference>
<dbReference type="Pfam" id="PF02141">
    <property type="entry name" value="DENN"/>
    <property type="match status" value="1"/>
</dbReference>
<dbReference type="InterPro" id="IPR037516">
    <property type="entry name" value="Tripartite_DENN"/>
</dbReference>
<evidence type="ECO:0000256" key="2">
    <source>
        <dbReference type="ARBA" id="ARBA00022658"/>
    </source>
</evidence>
<dbReference type="AlphaFoldDB" id="A0A8C1KWX2"/>
<keyword evidence="5" id="KW-1185">Reference proteome</keyword>
<dbReference type="InterPro" id="IPR024224">
    <property type="entry name" value="DENND6"/>
</dbReference>
<dbReference type="SMART" id="SM00799">
    <property type="entry name" value="DENN"/>
    <property type="match status" value="1"/>
</dbReference>
<protein>
    <submittedName>
        <fullName evidence="4">DENN/MADD domain containing 6B</fullName>
    </submittedName>
</protein>
<evidence type="ECO:0000256" key="1">
    <source>
        <dbReference type="ARBA" id="ARBA00007159"/>
    </source>
</evidence>
<feature type="domain" description="UDENN" evidence="3">
    <location>
        <begin position="35"/>
        <end position="462"/>
    </location>
</feature>
<reference evidence="4" key="1">
    <citation type="submission" date="2025-08" db="UniProtKB">
        <authorList>
            <consortium name="Ensembl"/>
        </authorList>
    </citation>
    <scope>IDENTIFICATION</scope>
</reference>
<name>A0A8C1KWX2_CYPCA</name>